<dbReference type="InterPro" id="IPR002716">
    <property type="entry name" value="PIN_dom"/>
</dbReference>
<evidence type="ECO:0000259" key="2">
    <source>
        <dbReference type="Pfam" id="PF01850"/>
    </source>
</evidence>
<evidence type="ECO:0000313" key="4">
    <source>
        <dbReference type="Proteomes" id="UP000034264"/>
    </source>
</evidence>
<name>A0A0G1M5R1_9BACT</name>
<evidence type="ECO:0000313" key="3">
    <source>
        <dbReference type="EMBL" id="KKU03477.1"/>
    </source>
</evidence>
<gene>
    <name evidence="3" type="ORF">UX05_C0001G0106</name>
</gene>
<keyword evidence="1" id="KW-1133">Transmembrane helix</keyword>
<organism evidence="3 4">
    <name type="scientific">Candidatus Amesbacteria bacterium GW2011_GWC2_45_19</name>
    <dbReference type="NCBI Taxonomy" id="1618366"/>
    <lineage>
        <taxon>Bacteria</taxon>
        <taxon>Candidatus Amesiibacteriota</taxon>
    </lineage>
</organism>
<dbReference type="EMBL" id="LCKS01000001">
    <property type="protein sequence ID" value="KKU03477.1"/>
    <property type="molecule type" value="Genomic_DNA"/>
</dbReference>
<dbReference type="AlphaFoldDB" id="A0A0G1M5R1"/>
<keyword evidence="1" id="KW-0812">Transmembrane</keyword>
<dbReference type="Pfam" id="PF01850">
    <property type="entry name" value="PIN"/>
    <property type="match status" value="1"/>
</dbReference>
<feature type="domain" description="PIN" evidence="2">
    <location>
        <begin position="3"/>
        <end position="124"/>
    </location>
</feature>
<proteinExistence type="predicted"/>
<reference evidence="3 4" key="1">
    <citation type="journal article" date="2015" name="Nature">
        <title>rRNA introns, odd ribosomes, and small enigmatic genomes across a large radiation of phyla.</title>
        <authorList>
            <person name="Brown C.T."/>
            <person name="Hug L.A."/>
            <person name="Thomas B.C."/>
            <person name="Sharon I."/>
            <person name="Castelle C.J."/>
            <person name="Singh A."/>
            <person name="Wilkins M.J."/>
            <person name="Williams K.H."/>
            <person name="Banfield J.F."/>
        </authorList>
    </citation>
    <scope>NUCLEOTIDE SEQUENCE [LARGE SCALE GENOMIC DNA]</scope>
</reference>
<dbReference type="Proteomes" id="UP000034264">
    <property type="component" value="Unassembled WGS sequence"/>
</dbReference>
<accession>A0A0G1M5R1</accession>
<feature type="transmembrane region" description="Helical" evidence="1">
    <location>
        <begin position="36"/>
        <end position="56"/>
    </location>
</feature>
<dbReference type="Gene3D" id="3.40.50.1010">
    <property type="entry name" value="5'-nuclease"/>
    <property type="match status" value="1"/>
</dbReference>
<dbReference type="SUPFAM" id="SSF88723">
    <property type="entry name" value="PIN domain-like"/>
    <property type="match status" value="1"/>
</dbReference>
<comment type="caution">
    <text evidence="3">The sequence shown here is derived from an EMBL/GenBank/DDBJ whole genome shotgun (WGS) entry which is preliminary data.</text>
</comment>
<protein>
    <recommendedName>
        <fullName evidence="2">PIN domain-containing protein</fullName>
    </recommendedName>
</protein>
<sequence>MTFVDTNYFLRFLLADVSSQHKLAKALFQQAAGGKVSLFTSAVVIFEIYWVLLSVYSKNKDQITATLDSLLDMSFIDFEHHSLLKQAISLYAHSSLGLVDAFNLFYAKSLNAKDFKTFDTTLSRHF</sequence>
<keyword evidence="1" id="KW-0472">Membrane</keyword>
<dbReference type="InterPro" id="IPR029060">
    <property type="entry name" value="PIN-like_dom_sf"/>
</dbReference>
<evidence type="ECO:0000256" key="1">
    <source>
        <dbReference type="SAM" id="Phobius"/>
    </source>
</evidence>